<accession>A0ABR2ZQ28</accession>
<sequence length="309" mass="35611">MNQQEKNHFKRVHLEVNRLGRRILHKALGVSSNLEAAHCLSVEANQLLRFREDPGAHRPGVENTGLDLSGTTLQEWRDSAWNRALIDGLAAQARRLAVTSDTGTYEQCYVDWNTFFTNRVYRIFLSVEKVRKMRFGEVYRRKQRQNARRRALGTKFQRRLRMAGVMLNKSRAERDEDAVDFWAYVLRALSTLTPDGMSDEEDGFDSTSGRPIKIVSTLEFRHPDFCKLFGWVDNVRFTRKDTFVQAGSPRLERVPASSAVVTREPPPHLPLSFLTPQYRSEMREMGSVRGTISERCPSEYVAYLPPTRT</sequence>
<gene>
    <name evidence="1" type="ORF">AAF712_009339</name>
</gene>
<dbReference type="Proteomes" id="UP001437256">
    <property type="component" value="Unassembled WGS sequence"/>
</dbReference>
<evidence type="ECO:0000313" key="2">
    <source>
        <dbReference type="Proteomes" id="UP001437256"/>
    </source>
</evidence>
<organism evidence="1 2">
    <name type="scientific">Marasmius tenuissimus</name>
    <dbReference type="NCBI Taxonomy" id="585030"/>
    <lineage>
        <taxon>Eukaryota</taxon>
        <taxon>Fungi</taxon>
        <taxon>Dikarya</taxon>
        <taxon>Basidiomycota</taxon>
        <taxon>Agaricomycotina</taxon>
        <taxon>Agaricomycetes</taxon>
        <taxon>Agaricomycetidae</taxon>
        <taxon>Agaricales</taxon>
        <taxon>Marasmiineae</taxon>
        <taxon>Marasmiaceae</taxon>
        <taxon>Marasmius</taxon>
    </lineage>
</organism>
<proteinExistence type="predicted"/>
<protein>
    <submittedName>
        <fullName evidence="1">Uncharacterized protein</fullName>
    </submittedName>
</protein>
<keyword evidence="2" id="KW-1185">Reference proteome</keyword>
<name>A0ABR2ZQ28_9AGAR</name>
<comment type="caution">
    <text evidence="1">The sequence shown here is derived from an EMBL/GenBank/DDBJ whole genome shotgun (WGS) entry which is preliminary data.</text>
</comment>
<reference evidence="1 2" key="1">
    <citation type="submission" date="2024-05" db="EMBL/GenBank/DDBJ databases">
        <title>A draft genome resource for the thread blight pathogen Marasmius tenuissimus strain MS-2.</title>
        <authorList>
            <person name="Yulfo-Soto G.E."/>
            <person name="Baruah I.K."/>
            <person name="Amoako-Attah I."/>
            <person name="Bukari Y."/>
            <person name="Meinhardt L.W."/>
            <person name="Bailey B.A."/>
            <person name="Cohen S.P."/>
        </authorList>
    </citation>
    <scope>NUCLEOTIDE SEQUENCE [LARGE SCALE GENOMIC DNA]</scope>
    <source>
        <strain evidence="1 2">MS-2</strain>
    </source>
</reference>
<evidence type="ECO:0000313" key="1">
    <source>
        <dbReference type="EMBL" id="KAL0063782.1"/>
    </source>
</evidence>
<dbReference type="EMBL" id="JBBXMP010000074">
    <property type="protein sequence ID" value="KAL0063782.1"/>
    <property type="molecule type" value="Genomic_DNA"/>
</dbReference>